<dbReference type="PROSITE" id="PS50968">
    <property type="entry name" value="BIOTINYL_LIPOYL"/>
    <property type="match status" value="1"/>
</dbReference>
<accession>A0A6B2M162</accession>
<dbReference type="CDD" id="cd06850">
    <property type="entry name" value="biotinyl_domain"/>
    <property type="match status" value="1"/>
</dbReference>
<sequence length="170" mass="18639">MNYNVHSPKKHSVTIDRKADLNGLFEVAVDKGSYSVEIRKVQDDGSLKTLMIDHKVCPVEVERRGDGLPVRVFLKGVPFDVDISKMASTRFRPELPDREISGEVRANLPGQIVALFVKTGEAITTGQSLGILDAMKMENELLAPKDGTVRSISAQPGQILAKGDLILEIE</sequence>
<evidence type="ECO:0000259" key="2">
    <source>
        <dbReference type="PROSITE" id="PS50968"/>
    </source>
</evidence>
<dbReference type="PANTHER" id="PTHR45266:SF3">
    <property type="entry name" value="OXALOACETATE DECARBOXYLASE ALPHA CHAIN"/>
    <property type="match status" value="1"/>
</dbReference>
<reference evidence="3 4" key="1">
    <citation type="submission" date="2020-02" db="EMBL/GenBank/DDBJ databases">
        <title>Albibacoteraceae fam. nov., the first described family within the subdivision 4 Verrucomicrobia.</title>
        <authorList>
            <person name="Xi F."/>
        </authorList>
    </citation>
    <scope>NUCLEOTIDE SEQUENCE [LARGE SCALE GENOMIC DNA]</scope>
    <source>
        <strain evidence="3 4">CK1056</strain>
    </source>
</reference>
<dbReference type="SUPFAM" id="SSF51230">
    <property type="entry name" value="Single hybrid motif"/>
    <property type="match status" value="1"/>
</dbReference>
<feature type="domain" description="Lipoyl-binding" evidence="2">
    <location>
        <begin position="95"/>
        <end position="170"/>
    </location>
</feature>
<dbReference type="Gene3D" id="2.40.50.100">
    <property type="match status" value="1"/>
</dbReference>
<dbReference type="AlphaFoldDB" id="A0A6B2M162"/>
<comment type="caution">
    <text evidence="3">The sequence shown here is derived from an EMBL/GenBank/DDBJ whole genome shotgun (WGS) entry which is preliminary data.</text>
</comment>
<gene>
    <name evidence="3" type="ORF">G0Q06_04975</name>
</gene>
<dbReference type="InterPro" id="IPR000089">
    <property type="entry name" value="Biotin_lipoyl"/>
</dbReference>
<evidence type="ECO:0000313" key="4">
    <source>
        <dbReference type="Proteomes" id="UP000478417"/>
    </source>
</evidence>
<keyword evidence="4" id="KW-1185">Reference proteome</keyword>
<dbReference type="RefSeq" id="WP_163963044.1">
    <property type="nucleotide sequence ID" value="NZ_JAAGNX010000001.1"/>
</dbReference>
<protein>
    <recommendedName>
        <fullName evidence="2">Lipoyl-binding domain-containing protein</fullName>
    </recommendedName>
</protein>
<keyword evidence="1" id="KW-0092">Biotin</keyword>
<dbReference type="PROSITE" id="PS00188">
    <property type="entry name" value="BIOTIN"/>
    <property type="match status" value="1"/>
</dbReference>
<dbReference type="PANTHER" id="PTHR45266">
    <property type="entry name" value="OXALOACETATE DECARBOXYLASE ALPHA CHAIN"/>
    <property type="match status" value="1"/>
</dbReference>
<dbReference type="InterPro" id="IPR001882">
    <property type="entry name" value="Biotin_BS"/>
</dbReference>
<dbReference type="Proteomes" id="UP000478417">
    <property type="component" value="Unassembled WGS sequence"/>
</dbReference>
<organism evidence="3 4">
    <name type="scientific">Oceanipulchritudo coccoides</name>
    <dbReference type="NCBI Taxonomy" id="2706888"/>
    <lineage>
        <taxon>Bacteria</taxon>
        <taxon>Pseudomonadati</taxon>
        <taxon>Verrucomicrobiota</taxon>
        <taxon>Opitutia</taxon>
        <taxon>Puniceicoccales</taxon>
        <taxon>Oceanipulchritudinaceae</taxon>
        <taxon>Oceanipulchritudo</taxon>
    </lineage>
</organism>
<dbReference type="InterPro" id="IPR011053">
    <property type="entry name" value="Single_hybrid_motif"/>
</dbReference>
<evidence type="ECO:0000313" key="3">
    <source>
        <dbReference type="EMBL" id="NDV61797.1"/>
    </source>
</evidence>
<dbReference type="Pfam" id="PF00364">
    <property type="entry name" value="Biotin_lipoyl"/>
    <property type="match status" value="1"/>
</dbReference>
<dbReference type="InterPro" id="IPR050709">
    <property type="entry name" value="Biotin_Carboxyl_Carrier/Decarb"/>
</dbReference>
<name>A0A6B2M162_9BACT</name>
<evidence type="ECO:0000256" key="1">
    <source>
        <dbReference type="ARBA" id="ARBA00023267"/>
    </source>
</evidence>
<dbReference type="FunFam" id="2.40.50.100:FF:000003">
    <property type="entry name" value="Acetyl-CoA carboxylase biotin carboxyl carrier protein"/>
    <property type="match status" value="1"/>
</dbReference>
<dbReference type="EMBL" id="JAAGNX010000001">
    <property type="protein sequence ID" value="NDV61797.1"/>
    <property type="molecule type" value="Genomic_DNA"/>
</dbReference>
<proteinExistence type="predicted"/>